<gene>
    <name evidence="10" type="ORF">ZYGR_0AD06050</name>
</gene>
<keyword evidence="6" id="KW-0509">mRNA transport</keyword>
<dbReference type="GO" id="GO:0008298">
    <property type="term" value="P:intracellular mRNA localization"/>
    <property type="evidence" value="ECO:0007669"/>
    <property type="project" value="EnsemblFungi"/>
</dbReference>
<dbReference type="SMR" id="A0A1Q3A6U3"/>
<organism evidence="10 11">
    <name type="scientific">Zygosaccharomyces rouxii</name>
    <dbReference type="NCBI Taxonomy" id="4956"/>
    <lineage>
        <taxon>Eukaryota</taxon>
        <taxon>Fungi</taxon>
        <taxon>Dikarya</taxon>
        <taxon>Ascomycota</taxon>
        <taxon>Saccharomycotina</taxon>
        <taxon>Saccharomycetes</taxon>
        <taxon>Saccharomycetales</taxon>
        <taxon>Saccharomycetaceae</taxon>
        <taxon>Zygosaccharomyces</taxon>
    </lineage>
</organism>
<proteinExistence type="inferred from homology"/>
<dbReference type="GO" id="GO:0005634">
    <property type="term" value="C:nucleus"/>
    <property type="evidence" value="ECO:0007669"/>
    <property type="project" value="UniProtKB-SubCell"/>
</dbReference>
<dbReference type="OrthoDB" id="4041888at2759"/>
<dbReference type="OMA" id="HFVKFTQ"/>
<dbReference type="EMBL" id="BDGX01000030">
    <property type="protein sequence ID" value="GAV51422.1"/>
    <property type="molecule type" value="Genomic_DNA"/>
</dbReference>
<reference evidence="10 11" key="1">
    <citation type="submission" date="2016-08" db="EMBL/GenBank/DDBJ databases">
        <title>Draft genome sequence of allopolyploid Zygosaccharomyces rouxii.</title>
        <authorList>
            <person name="Watanabe J."/>
            <person name="Uehara K."/>
            <person name="Mogi Y."/>
            <person name="Tsukioka Y."/>
        </authorList>
    </citation>
    <scope>NUCLEOTIDE SEQUENCE [LARGE SCALE GENOMIC DNA]</scope>
    <source>
        <strain evidence="10 11">NBRC 110957</strain>
    </source>
</reference>
<evidence type="ECO:0000256" key="7">
    <source>
        <dbReference type="ARBA" id="ARBA00022884"/>
    </source>
</evidence>
<dbReference type="AlphaFoldDB" id="A0A1Q3A6U3"/>
<accession>A0A1Q3A6U3</accession>
<evidence type="ECO:0000256" key="4">
    <source>
        <dbReference type="ARBA" id="ARBA00022448"/>
    </source>
</evidence>
<dbReference type="GO" id="GO:0005934">
    <property type="term" value="C:cellular bud tip"/>
    <property type="evidence" value="ECO:0007669"/>
    <property type="project" value="EnsemblFungi"/>
</dbReference>
<keyword evidence="8" id="KW-0539">Nucleus</keyword>
<keyword evidence="7" id="KW-0694">RNA-binding</keyword>
<dbReference type="InterPro" id="IPR024261">
    <property type="entry name" value="RNA-bd_She2"/>
</dbReference>
<evidence type="ECO:0000256" key="3">
    <source>
        <dbReference type="ARBA" id="ARBA00005611"/>
    </source>
</evidence>
<dbReference type="GO" id="GO:0007533">
    <property type="term" value="P:mating type switching"/>
    <property type="evidence" value="ECO:0007669"/>
    <property type="project" value="EnsemblFungi"/>
</dbReference>
<comment type="subcellular location">
    <subcellularLocation>
        <location evidence="2">Cytoplasm</location>
    </subcellularLocation>
    <subcellularLocation>
        <location evidence="1">Nucleus</location>
    </subcellularLocation>
</comment>
<evidence type="ECO:0000256" key="1">
    <source>
        <dbReference type="ARBA" id="ARBA00004123"/>
    </source>
</evidence>
<sequence>MRSRRTLQNKVYNELDSTRFRNQLIPESSRSTMLELTPEVLSILKEHTEVFSKYLSCYIHALNKFIGFLRKASSLRFERTVLIKYVKKLRFINDSLIAYNFEAEFPDPNNTHLDEAVKPLASFLLKSIELLDLLNYFLTQPLQKEIISKTLNSDLNLSGECIVAIEDTYNHFVKFAQWMIESLQIENTFFQIEVVQFTRKCAIEDGVDLENTDNIFLQQVVPVTDTEEYEVIAEEWAHILADKTLQLETKFNENVINWQNKFDKKKEDK</sequence>
<dbReference type="GO" id="GO:1990825">
    <property type="term" value="F:sequence-specific mRNA binding"/>
    <property type="evidence" value="ECO:0007669"/>
    <property type="project" value="EnsemblFungi"/>
</dbReference>
<dbReference type="Pfam" id="PF11435">
    <property type="entry name" value="She2p"/>
    <property type="match status" value="1"/>
</dbReference>
<evidence type="ECO:0000256" key="6">
    <source>
        <dbReference type="ARBA" id="ARBA00022816"/>
    </source>
</evidence>
<comment type="similarity">
    <text evidence="3">Belongs to the SHE2 family.</text>
</comment>
<evidence type="ECO:0000313" key="11">
    <source>
        <dbReference type="Proteomes" id="UP000187013"/>
    </source>
</evidence>
<evidence type="ECO:0000256" key="8">
    <source>
        <dbReference type="ARBA" id="ARBA00023242"/>
    </source>
</evidence>
<dbReference type="eggNOG" id="ENOG502RXWH">
    <property type="taxonomic scope" value="Eukaryota"/>
</dbReference>
<dbReference type="InterPro" id="IPR036827">
    <property type="entry name" value="She2_dom_sf"/>
</dbReference>
<dbReference type="GO" id="GO:0051028">
    <property type="term" value="P:mRNA transport"/>
    <property type="evidence" value="ECO:0007669"/>
    <property type="project" value="UniProtKB-KW"/>
</dbReference>
<protein>
    <recommendedName>
        <fullName evidence="9">RNA binding protein She2 domain-containing protein</fullName>
    </recommendedName>
</protein>
<evidence type="ECO:0000256" key="2">
    <source>
        <dbReference type="ARBA" id="ARBA00004496"/>
    </source>
</evidence>
<evidence type="ECO:0000259" key="9">
    <source>
        <dbReference type="Pfam" id="PF11435"/>
    </source>
</evidence>
<keyword evidence="5" id="KW-0963">Cytoplasm</keyword>
<evidence type="ECO:0000256" key="5">
    <source>
        <dbReference type="ARBA" id="ARBA00022490"/>
    </source>
</evidence>
<dbReference type="SUPFAM" id="SSF116942">
    <property type="entry name" value="RNA-binding protein She2p"/>
    <property type="match status" value="1"/>
</dbReference>
<comment type="caution">
    <text evidence="10">The sequence shown here is derived from an EMBL/GenBank/DDBJ whole genome shotgun (WGS) entry which is preliminary data.</text>
</comment>
<dbReference type="GO" id="GO:0005737">
    <property type="term" value="C:cytoplasm"/>
    <property type="evidence" value="ECO:0007669"/>
    <property type="project" value="UniProtKB-SubCell"/>
</dbReference>
<dbReference type="Proteomes" id="UP000187013">
    <property type="component" value="Unassembled WGS sequence"/>
</dbReference>
<dbReference type="GO" id="GO:0008289">
    <property type="term" value="F:lipid binding"/>
    <property type="evidence" value="ECO:0007669"/>
    <property type="project" value="EnsemblFungi"/>
</dbReference>
<evidence type="ECO:0000313" key="10">
    <source>
        <dbReference type="EMBL" id="GAV51422.1"/>
    </source>
</evidence>
<feature type="domain" description="RNA binding protein She2" evidence="9">
    <location>
        <begin position="45"/>
        <end position="243"/>
    </location>
</feature>
<dbReference type="Gene3D" id="1.20.200.20">
    <property type="entry name" value="She2 domain"/>
    <property type="match status" value="1"/>
</dbReference>
<name>A0A1Q3A6U3_ZYGRO</name>
<keyword evidence="4" id="KW-0813">Transport</keyword>